<organism evidence="1 2">
    <name type="scientific">Parasponia andersonii</name>
    <name type="common">Sponia andersonii</name>
    <dbReference type="NCBI Taxonomy" id="3476"/>
    <lineage>
        <taxon>Eukaryota</taxon>
        <taxon>Viridiplantae</taxon>
        <taxon>Streptophyta</taxon>
        <taxon>Embryophyta</taxon>
        <taxon>Tracheophyta</taxon>
        <taxon>Spermatophyta</taxon>
        <taxon>Magnoliopsida</taxon>
        <taxon>eudicotyledons</taxon>
        <taxon>Gunneridae</taxon>
        <taxon>Pentapetalae</taxon>
        <taxon>rosids</taxon>
        <taxon>fabids</taxon>
        <taxon>Rosales</taxon>
        <taxon>Cannabaceae</taxon>
        <taxon>Parasponia</taxon>
    </lineage>
</organism>
<dbReference type="OrthoDB" id="1194568at2759"/>
<gene>
    <name evidence="1" type="ORF">PanWU01x14_290920</name>
</gene>
<keyword evidence="2" id="KW-1185">Reference proteome</keyword>
<reference evidence="2" key="1">
    <citation type="submission" date="2016-06" db="EMBL/GenBank/DDBJ databases">
        <title>Parallel loss of symbiosis genes in relatives of nitrogen-fixing non-legume Parasponia.</title>
        <authorList>
            <person name="Van Velzen R."/>
            <person name="Holmer R."/>
            <person name="Bu F."/>
            <person name="Rutten L."/>
            <person name="Van Zeijl A."/>
            <person name="Liu W."/>
            <person name="Santuari L."/>
            <person name="Cao Q."/>
            <person name="Sharma T."/>
            <person name="Shen D."/>
            <person name="Roswanjaya Y."/>
            <person name="Wardhani T."/>
            <person name="Kalhor M.S."/>
            <person name="Jansen J."/>
            <person name="Van den Hoogen J."/>
            <person name="Gungor B."/>
            <person name="Hartog M."/>
            <person name="Hontelez J."/>
            <person name="Verver J."/>
            <person name="Yang W.-C."/>
            <person name="Schijlen E."/>
            <person name="Repin R."/>
            <person name="Schilthuizen M."/>
            <person name="Schranz E."/>
            <person name="Heidstra R."/>
            <person name="Miyata K."/>
            <person name="Fedorova E."/>
            <person name="Kohlen W."/>
            <person name="Bisseling T."/>
            <person name="Smit S."/>
            <person name="Geurts R."/>
        </authorList>
    </citation>
    <scope>NUCLEOTIDE SEQUENCE [LARGE SCALE GENOMIC DNA]</scope>
    <source>
        <strain evidence="2">cv. WU1-14</strain>
    </source>
</reference>
<dbReference type="Gene3D" id="2.40.50.140">
    <property type="entry name" value="Nucleic acid-binding proteins"/>
    <property type="match status" value="1"/>
</dbReference>
<accession>A0A2P5AXH5</accession>
<name>A0A2P5AXH5_PARAD</name>
<comment type="caution">
    <text evidence="1">The sequence shown here is derived from an EMBL/GenBank/DDBJ whole genome shotgun (WGS) entry which is preliminary data.</text>
</comment>
<dbReference type="EMBL" id="JXTB01000419">
    <property type="protein sequence ID" value="PON41253.1"/>
    <property type="molecule type" value="Genomic_DNA"/>
</dbReference>
<feature type="non-terminal residue" evidence="1">
    <location>
        <position position="1"/>
    </location>
</feature>
<proteinExistence type="predicted"/>
<sequence length="99" mass="11434">LKRSDFEQQMFWLKTKISIADLTQKFYNICCNNCHRVTSAHKDHIFECNFYGEKQAIGMPRLRVEVKATYKTGSIIASLYGENAQKVLHCCAETLATHF</sequence>
<dbReference type="Proteomes" id="UP000237105">
    <property type="component" value="Unassembled WGS sequence"/>
</dbReference>
<dbReference type="SUPFAM" id="SSF50249">
    <property type="entry name" value="Nucleic acid-binding proteins"/>
    <property type="match status" value="1"/>
</dbReference>
<evidence type="ECO:0000313" key="2">
    <source>
        <dbReference type="Proteomes" id="UP000237105"/>
    </source>
</evidence>
<evidence type="ECO:0000313" key="1">
    <source>
        <dbReference type="EMBL" id="PON41253.1"/>
    </source>
</evidence>
<protein>
    <submittedName>
        <fullName evidence="1">Nucleic acid-binding, OB-fold containing protein</fullName>
    </submittedName>
</protein>
<dbReference type="InterPro" id="IPR012340">
    <property type="entry name" value="NA-bd_OB-fold"/>
</dbReference>
<dbReference type="AlphaFoldDB" id="A0A2P5AXH5"/>